<proteinExistence type="inferred from homology"/>
<organism evidence="5 6">
    <name type="scientific">Collinsella intestinalis</name>
    <dbReference type="NCBI Taxonomy" id="147207"/>
    <lineage>
        <taxon>Bacteria</taxon>
        <taxon>Bacillati</taxon>
        <taxon>Actinomycetota</taxon>
        <taxon>Coriobacteriia</taxon>
        <taxon>Coriobacteriales</taxon>
        <taxon>Coriobacteriaceae</taxon>
        <taxon>Collinsella</taxon>
    </lineage>
</organism>
<dbReference type="InParanoid" id="A0A414NFJ7"/>
<dbReference type="EMBL" id="QSLJ01000001">
    <property type="protein sequence ID" value="RHF38573.1"/>
    <property type="molecule type" value="Genomic_DNA"/>
</dbReference>
<keyword evidence="5" id="KW-0378">Hydrolase</keyword>
<dbReference type="Pfam" id="PF01420">
    <property type="entry name" value="Methylase_S"/>
    <property type="match status" value="2"/>
</dbReference>
<keyword evidence="5" id="KW-0255">Endonuclease</keyword>
<dbReference type="Proteomes" id="UP000283983">
    <property type="component" value="Unassembled WGS sequence"/>
</dbReference>
<protein>
    <submittedName>
        <fullName evidence="5">Restriction endonuclease subunit S</fullName>
    </submittedName>
</protein>
<evidence type="ECO:0000313" key="6">
    <source>
        <dbReference type="Proteomes" id="UP000283983"/>
    </source>
</evidence>
<dbReference type="InterPro" id="IPR052021">
    <property type="entry name" value="Type-I_RS_S_subunit"/>
</dbReference>
<feature type="domain" description="Type I restriction modification DNA specificity" evidence="4">
    <location>
        <begin position="250"/>
        <end position="378"/>
    </location>
</feature>
<comment type="similarity">
    <text evidence="1">Belongs to the type-I restriction system S methylase family.</text>
</comment>
<dbReference type="GO" id="GO:0003677">
    <property type="term" value="F:DNA binding"/>
    <property type="evidence" value="ECO:0007669"/>
    <property type="project" value="UniProtKB-KW"/>
</dbReference>
<keyword evidence="5" id="KW-0540">Nuclease</keyword>
<dbReference type="GO" id="GO:0004519">
    <property type="term" value="F:endonuclease activity"/>
    <property type="evidence" value="ECO:0007669"/>
    <property type="project" value="UniProtKB-KW"/>
</dbReference>
<evidence type="ECO:0000256" key="2">
    <source>
        <dbReference type="ARBA" id="ARBA00022747"/>
    </source>
</evidence>
<dbReference type="InterPro" id="IPR044946">
    <property type="entry name" value="Restrct_endonuc_typeI_TRD_sf"/>
</dbReference>
<reference evidence="5 6" key="1">
    <citation type="submission" date="2018-08" db="EMBL/GenBank/DDBJ databases">
        <title>A genome reference for cultivated species of the human gut microbiota.</title>
        <authorList>
            <person name="Zou Y."/>
            <person name="Xue W."/>
            <person name="Luo G."/>
        </authorList>
    </citation>
    <scope>NUCLEOTIDE SEQUENCE [LARGE SCALE GENOMIC DNA]</scope>
    <source>
        <strain evidence="5 6">AM25-33</strain>
    </source>
</reference>
<sequence>MPANKPPFDGEWVKLGDVCKVVGGSTPKTDDPGNWGGDIKWVTPAEIRESVNLVTDTLKHVTPQGVRAARLRIMPAGTVLLTTRAPIGKVALAGDEMCCNQGFKCLICSSEISNEWLLRLLRYKSCELQQMGTGATFRELSKKVVSSYRVKLPAMASQLLTVERLSSLEKLLRVLRRQLVLLDQLVKSRFVEIFGSYSNEFETTLQDVSEFVTVGIANAATHAYVDSGVVMLRNLNVRENQLEDSDLVYIDPEFAAKYKKKRLKAGDILVTRTGYPGIACVVPKKYEGCQTFTTLIVRLRDDSPVTAEYVSQLINSPIGKEFVGRFKAGSSQQNFGATALKMMPIGIPPLALQQEFASFVAEVDKSRFIVQQKIEKLQTLYDSLAQEYFG</sequence>
<evidence type="ECO:0000256" key="1">
    <source>
        <dbReference type="ARBA" id="ARBA00010923"/>
    </source>
</evidence>
<dbReference type="AlphaFoldDB" id="A0A414NFJ7"/>
<evidence type="ECO:0000313" key="5">
    <source>
        <dbReference type="EMBL" id="RHF38573.1"/>
    </source>
</evidence>
<dbReference type="InterPro" id="IPR000055">
    <property type="entry name" value="Restrct_endonuc_typeI_TRD"/>
</dbReference>
<gene>
    <name evidence="5" type="ORF">DW682_02415</name>
</gene>
<dbReference type="RefSeq" id="WP_118102800.1">
    <property type="nucleotide sequence ID" value="NZ_CABJEU010000001.1"/>
</dbReference>
<keyword evidence="2" id="KW-0680">Restriction system</keyword>
<feature type="domain" description="Type I restriction modification DNA specificity" evidence="4">
    <location>
        <begin position="11"/>
        <end position="172"/>
    </location>
</feature>
<accession>A0A414NFJ7</accession>
<dbReference type="Gene3D" id="3.90.220.20">
    <property type="entry name" value="DNA methylase specificity domains"/>
    <property type="match status" value="2"/>
</dbReference>
<dbReference type="PANTHER" id="PTHR30408:SF12">
    <property type="entry name" value="TYPE I RESTRICTION ENZYME MJAVIII SPECIFICITY SUBUNIT"/>
    <property type="match status" value="1"/>
</dbReference>
<comment type="caution">
    <text evidence="5">The sequence shown here is derived from an EMBL/GenBank/DDBJ whole genome shotgun (WGS) entry which is preliminary data.</text>
</comment>
<name>A0A414NFJ7_9ACTN</name>
<evidence type="ECO:0000256" key="3">
    <source>
        <dbReference type="ARBA" id="ARBA00023125"/>
    </source>
</evidence>
<dbReference type="PANTHER" id="PTHR30408">
    <property type="entry name" value="TYPE-1 RESTRICTION ENZYME ECOKI SPECIFICITY PROTEIN"/>
    <property type="match status" value="1"/>
</dbReference>
<dbReference type="SUPFAM" id="SSF116734">
    <property type="entry name" value="DNA methylase specificity domain"/>
    <property type="match status" value="2"/>
</dbReference>
<dbReference type="GO" id="GO:0009307">
    <property type="term" value="P:DNA restriction-modification system"/>
    <property type="evidence" value="ECO:0007669"/>
    <property type="project" value="UniProtKB-KW"/>
</dbReference>
<evidence type="ECO:0000259" key="4">
    <source>
        <dbReference type="Pfam" id="PF01420"/>
    </source>
</evidence>
<keyword evidence="3" id="KW-0238">DNA-binding</keyword>
<keyword evidence="6" id="KW-1185">Reference proteome</keyword>